<comment type="caution">
    <text evidence="7">The sequence shown here is derived from an EMBL/GenBank/DDBJ whole genome shotgun (WGS) entry which is preliminary data.</text>
</comment>
<evidence type="ECO:0000313" key="7">
    <source>
        <dbReference type="EMBL" id="KIL44761.1"/>
    </source>
</evidence>
<feature type="transmembrane region" description="Helical" evidence="6">
    <location>
        <begin position="185"/>
        <end position="204"/>
    </location>
</feature>
<evidence type="ECO:0000256" key="4">
    <source>
        <dbReference type="ARBA" id="ARBA00022989"/>
    </source>
</evidence>
<feature type="transmembrane region" description="Helical" evidence="6">
    <location>
        <begin position="82"/>
        <end position="102"/>
    </location>
</feature>
<comment type="subcellular location">
    <subcellularLocation>
        <location evidence="1">Cell membrane</location>
        <topology evidence="1">Multi-pass membrane protein</topology>
    </subcellularLocation>
</comment>
<protein>
    <recommendedName>
        <fullName evidence="9">Cytochrome C oxidase assembly protein</fullName>
    </recommendedName>
</protein>
<keyword evidence="3 6" id="KW-0812">Transmembrane</keyword>
<feature type="transmembrane region" description="Helical" evidence="6">
    <location>
        <begin position="149"/>
        <end position="173"/>
    </location>
</feature>
<gene>
    <name evidence="7" type="ORF">KP78_23050</name>
</gene>
<evidence type="ECO:0000256" key="1">
    <source>
        <dbReference type="ARBA" id="ARBA00004651"/>
    </source>
</evidence>
<evidence type="ECO:0000256" key="2">
    <source>
        <dbReference type="ARBA" id="ARBA00022475"/>
    </source>
</evidence>
<proteinExistence type="predicted"/>
<organism evidence="7 8">
    <name type="scientific">Jeotgalibacillus soli</name>
    <dbReference type="NCBI Taxonomy" id="889306"/>
    <lineage>
        <taxon>Bacteria</taxon>
        <taxon>Bacillati</taxon>
        <taxon>Bacillota</taxon>
        <taxon>Bacilli</taxon>
        <taxon>Bacillales</taxon>
        <taxon>Caryophanaceae</taxon>
        <taxon>Jeotgalibacillus</taxon>
    </lineage>
</organism>
<dbReference type="Proteomes" id="UP000031938">
    <property type="component" value="Unassembled WGS sequence"/>
</dbReference>
<dbReference type="EMBL" id="JXRP01000018">
    <property type="protein sequence ID" value="KIL44761.1"/>
    <property type="molecule type" value="Genomic_DNA"/>
</dbReference>
<evidence type="ECO:0008006" key="9">
    <source>
        <dbReference type="Google" id="ProtNLM"/>
    </source>
</evidence>
<dbReference type="OrthoDB" id="128422at2"/>
<dbReference type="GO" id="GO:0005886">
    <property type="term" value="C:plasma membrane"/>
    <property type="evidence" value="ECO:0007669"/>
    <property type="project" value="UniProtKB-SubCell"/>
</dbReference>
<evidence type="ECO:0000256" key="6">
    <source>
        <dbReference type="SAM" id="Phobius"/>
    </source>
</evidence>
<dbReference type="RefSeq" id="WP_041088834.1">
    <property type="nucleotide sequence ID" value="NZ_JXRP01000018.1"/>
</dbReference>
<name>A0A0C2VJV3_9BACL</name>
<sequence length="302" mass="34577">MSIEIFGFRALWSPYFLISMLILTALFFLLATKWRRRFKENEPLTKRQVFLFITAMVLTYAVKGSPIDLLGHILFSVHMIQMAIFYLVIPALFIVAIPSYMWRALLRVPIVKQLFLFFTKPLIALIVFNGIFSFYHIPAIFDTVKIDVYLHAAYTSLLFILAIFMWWPIVNQLGEQYRISGLKKVGYIFGAGILLTPACALIIFSDTPMYDTFYNGGAWLKAMELCVPASTLQNLASIGLTGPELFTNMPPLEDQQVGGVVMKVIQELVYAFVLGKVFFEWYNRERAEEEALNASLYEPKNV</sequence>
<evidence type="ECO:0000313" key="8">
    <source>
        <dbReference type="Proteomes" id="UP000031938"/>
    </source>
</evidence>
<keyword evidence="2" id="KW-1003">Cell membrane</keyword>
<evidence type="ECO:0000256" key="5">
    <source>
        <dbReference type="ARBA" id="ARBA00023136"/>
    </source>
</evidence>
<keyword evidence="5 6" id="KW-0472">Membrane</keyword>
<reference evidence="7 8" key="1">
    <citation type="submission" date="2015-01" db="EMBL/GenBank/DDBJ databases">
        <title>Genome sequencing of Jeotgalibacillus soli.</title>
        <authorList>
            <person name="Goh K.M."/>
            <person name="Chan K.-G."/>
            <person name="Yaakop A.S."/>
            <person name="Ee R."/>
            <person name="Gan H.M."/>
            <person name="Chan C.S."/>
        </authorList>
    </citation>
    <scope>NUCLEOTIDE SEQUENCE [LARGE SCALE GENOMIC DNA]</scope>
    <source>
        <strain evidence="7 8">P9</strain>
    </source>
</reference>
<keyword evidence="8" id="KW-1185">Reference proteome</keyword>
<dbReference type="AlphaFoldDB" id="A0A0C2VJV3"/>
<feature type="transmembrane region" description="Helical" evidence="6">
    <location>
        <begin position="12"/>
        <end position="32"/>
    </location>
</feature>
<keyword evidence="4 6" id="KW-1133">Transmembrane helix</keyword>
<dbReference type="InterPro" id="IPR019108">
    <property type="entry name" value="Caa3_assmbl_CtaG-rel"/>
</dbReference>
<dbReference type="STRING" id="889306.KP78_23050"/>
<dbReference type="NCBIfam" id="TIGR02737">
    <property type="entry name" value="caa3_CtaG"/>
    <property type="match status" value="1"/>
</dbReference>
<evidence type="ECO:0000256" key="3">
    <source>
        <dbReference type="ARBA" id="ARBA00022692"/>
    </source>
</evidence>
<dbReference type="Pfam" id="PF09678">
    <property type="entry name" value="Caa3_CtaG"/>
    <property type="match status" value="1"/>
</dbReference>
<accession>A0A0C2VJV3</accession>
<dbReference type="PATRIC" id="fig|889306.3.peg.2319"/>
<dbReference type="InterPro" id="IPR014108">
    <property type="entry name" value="Caa3-assmbl_CtaG"/>
</dbReference>
<feature type="transmembrane region" description="Helical" evidence="6">
    <location>
        <begin position="114"/>
        <end position="137"/>
    </location>
</feature>